<evidence type="ECO:0000259" key="6">
    <source>
        <dbReference type="PROSITE" id="PS51340"/>
    </source>
</evidence>
<keyword evidence="1 4" id="KW-0808">Transferase</keyword>
<dbReference type="STRING" id="1507870.A0A1V8T818"/>
<comment type="function">
    <text evidence="4">Sulfurates the molybdenum cofactor. Sulfation of molybdenum is essential for xanthine dehydrogenase (XDH) and aldehyde oxidase (ADO) enzymes in which molybdenum cofactor is liganded by 1 oxygen and 1 sulfur atom in active form.</text>
</comment>
<evidence type="ECO:0000256" key="2">
    <source>
        <dbReference type="ARBA" id="ARBA00022898"/>
    </source>
</evidence>
<comment type="cofactor">
    <cofactor evidence="4">
        <name>pyridoxal 5'-phosphate</name>
        <dbReference type="ChEBI" id="CHEBI:597326"/>
    </cofactor>
</comment>
<comment type="catalytic activity">
    <reaction evidence="4">
        <text>Mo-molybdopterin + L-cysteine + AH2 = thio-Mo-molybdopterin + L-alanine + A + H2O</text>
        <dbReference type="Rhea" id="RHEA:42636"/>
        <dbReference type="ChEBI" id="CHEBI:13193"/>
        <dbReference type="ChEBI" id="CHEBI:15377"/>
        <dbReference type="ChEBI" id="CHEBI:17499"/>
        <dbReference type="ChEBI" id="CHEBI:35235"/>
        <dbReference type="ChEBI" id="CHEBI:57972"/>
        <dbReference type="ChEBI" id="CHEBI:71302"/>
        <dbReference type="ChEBI" id="CHEBI:82685"/>
        <dbReference type="EC" id="2.8.1.9"/>
    </reaction>
</comment>
<dbReference type="SUPFAM" id="SSF53383">
    <property type="entry name" value="PLP-dependent transferases"/>
    <property type="match status" value="1"/>
</dbReference>
<evidence type="ECO:0000256" key="1">
    <source>
        <dbReference type="ARBA" id="ARBA00022679"/>
    </source>
</evidence>
<feature type="active site" evidence="4">
    <location>
        <position position="351"/>
    </location>
</feature>
<feature type="region of interest" description="Disordered" evidence="5">
    <location>
        <begin position="579"/>
        <end position="604"/>
    </location>
</feature>
<dbReference type="OrthoDB" id="10264306at2759"/>
<dbReference type="Pfam" id="PF03476">
    <property type="entry name" value="MOSC_N"/>
    <property type="match status" value="1"/>
</dbReference>
<dbReference type="SUPFAM" id="SSF141673">
    <property type="entry name" value="MOSC N-terminal domain-like"/>
    <property type="match status" value="1"/>
</dbReference>
<evidence type="ECO:0000256" key="3">
    <source>
        <dbReference type="ARBA" id="ARBA00023150"/>
    </source>
</evidence>
<dbReference type="GO" id="GO:0008265">
    <property type="term" value="F:molybdenum cofactor sulfurtransferase activity"/>
    <property type="evidence" value="ECO:0007669"/>
    <property type="project" value="UniProtKB-UniRule"/>
</dbReference>
<dbReference type="PANTHER" id="PTHR14237">
    <property type="entry name" value="MOLYBDOPTERIN COFACTOR SULFURASE MOSC"/>
    <property type="match status" value="1"/>
</dbReference>
<comment type="similarity">
    <text evidence="4">Belongs to the class-V pyridoxal-phosphate-dependent aminotransferase family. MOCOS subfamily.</text>
</comment>
<comment type="caution">
    <text evidence="7">The sequence shown here is derived from an EMBL/GenBank/DDBJ whole genome shotgun (WGS) entry which is preliminary data.</text>
</comment>
<dbReference type="InterPro" id="IPR028886">
    <property type="entry name" value="MoCo_sulfurase"/>
</dbReference>
<protein>
    <recommendedName>
        <fullName evidence="4">Molybdenum cofactor sulfurase</fullName>
        <shortName evidence="4">MCS</shortName>
        <shortName evidence="4">MOS</shortName>
        <shortName evidence="4">MoCo sulfurase</shortName>
        <ecNumber evidence="4">2.8.1.9</ecNumber>
    </recommendedName>
    <alternativeName>
        <fullName evidence="4">Molybdenum cofactor sulfurtransferase</fullName>
    </alternativeName>
</protein>
<reference evidence="8" key="1">
    <citation type="submission" date="2017-03" db="EMBL/GenBank/DDBJ databases">
        <title>Genomes of endolithic fungi from Antarctica.</title>
        <authorList>
            <person name="Coleine C."/>
            <person name="Masonjones S."/>
            <person name="Stajich J.E."/>
        </authorList>
    </citation>
    <scope>NUCLEOTIDE SEQUENCE [LARGE SCALE GENOMIC DNA]</scope>
    <source>
        <strain evidence="8">CCFEE 5527</strain>
    </source>
</reference>
<dbReference type="AlphaFoldDB" id="A0A1V8T818"/>
<dbReference type="HAMAP" id="MF_03050">
    <property type="entry name" value="MOCOS"/>
    <property type="match status" value="1"/>
</dbReference>
<dbReference type="Gene3D" id="3.40.640.10">
    <property type="entry name" value="Type I PLP-dependent aspartate aminotransferase-like (Major domain)"/>
    <property type="match status" value="1"/>
</dbReference>
<keyword evidence="2 4" id="KW-0663">Pyridoxal phosphate</keyword>
<dbReference type="GO" id="GO:0006777">
    <property type="term" value="P:Mo-molybdopterin cofactor biosynthetic process"/>
    <property type="evidence" value="ECO:0007669"/>
    <property type="project" value="UniProtKB-UniRule"/>
</dbReference>
<dbReference type="InterPro" id="IPR015421">
    <property type="entry name" value="PyrdxlP-dep_Trfase_major"/>
</dbReference>
<dbReference type="InterPro" id="IPR005303">
    <property type="entry name" value="MOCOS_middle"/>
</dbReference>
<dbReference type="Pfam" id="PF03473">
    <property type="entry name" value="MOSC"/>
    <property type="match status" value="1"/>
</dbReference>
<dbReference type="EMBL" id="NAJO01000014">
    <property type="protein sequence ID" value="OQO07368.1"/>
    <property type="molecule type" value="Genomic_DNA"/>
</dbReference>
<evidence type="ECO:0000256" key="5">
    <source>
        <dbReference type="SAM" id="MobiDB-lite"/>
    </source>
</evidence>
<evidence type="ECO:0000313" key="8">
    <source>
        <dbReference type="Proteomes" id="UP000192596"/>
    </source>
</evidence>
<dbReference type="EC" id="2.8.1.9" evidence="4"/>
<dbReference type="GO" id="GO:0030151">
    <property type="term" value="F:molybdenum ion binding"/>
    <property type="evidence" value="ECO:0007669"/>
    <property type="project" value="UniProtKB-UniRule"/>
</dbReference>
<name>A0A1V8T818_9PEZI</name>
<dbReference type="InParanoid" id="A0A1V8T818"/>
<dbReference type="GO" id="GO:0016829">
    <property type="term" value="F:lyase activity"/>
    <property type="evidence" value="ECO:0007669"/>
    <property type="project" value="UniProtKB-UniRule"/>
</dbReference>
<dbReference type="PANTHER" id="PTHR14237:SF80">
    <property type="entry name" value="MOLYBDENUM COFACTOR SULFURASE"/>
    <property type="match status" value="1"/>
</dbReference>
<accession>A0A1V8T818</accession>
<sequence length="751" mass="81957">MLMDKFHTDMMGSLFGNPHSASQSSQQSTQMIDDTRLQLLRLFQADPEEFDVVFIANATAAIKLVMDALRDQDGGFWYGYHVDSHTSLVGVREVADEHRCFESDQVVERWIGDGCEGAVKKAGLFAYPAQSNMNGRRLPLRWSSQIRDTAGPPIYTMLDAAALTSTSPLDLSDSDAAPDFTALSLYKIFGFPDLGALIVRKEAAHVFAKRAYFGGGTVDMVVCLKETWHAKKTGSLHEQLEDGTLPVHSILASRAAMDTHAELYGTLDRVSRHTAMLAERLYEGLQKLKHANGSAVAQIYKHETSDYGKRSTQGPIVAFSLRDSHSKWISNTEVEKLASIKGIQLRVGGLCNPGGIASALHLEPWEMRDNFSAGQRCGGEHDILNGKPTGMIRASLGAMSTLGDVEKLLSFIDEFFVDQAPPKPQLRFSAVRNVAPRADWHIEALTVYPIKSCGGWQIPSYTDWDIRPEGLAWDREWCIVHQGTGVALSQKRYPRMALIRPHLDFKTGKLIISQHSNATVVSVPLSLDPSYFDPTDLKSHTTQVCGDTIKTRIYTSAAIANFFTDALGVPCTLARFPSPTLTDPSTRHSKPQLSKPSSTFGPSPLLLPNESPILAITRPSLNALNTFLKLHSLPAAPAAQFRANIVLAQSSPAGSETPWAEDTWQGFAVASDKGVEGASLDVLGGCRRCGMVCVDQTTGIRAEAGEPFVSLAKMRRIRGRVLFGVHCALRGSAGSVRVGQVVEPVNGRESE</sequence>
<dbReference type="PROSITE" id="PS51340">
    <property type="entry name" value="MOSC"/>
    <property type="match status" value="1"/>
</dbReference>
<keyword evidence="3 4" id="KW-0501">Molybdenum cofactor biosynthesis</keyword>
<gene>
    <name evidence="4" type="primary">hxB</name>
    <name evidence="7" type="ORF">B0A48_07065</name>
</gene>
<organism evidence="7 8">
    <name type="scientific">Cryoendolithus antarcticus</name>
    <dbReference type="NCBI Taxonomy" id="1507870"/>
    <lineage>
        <taxon>Eukaryota</taxon>
        <taxon>Fungi</taxon>
        <taxon>Dikarya</taxon>
        <taxon>Ascomycota</taxon>
        <taxon>Pezizomycotina</taxon>
        <taxon>Dothideomycetes</taxon>
        <taxon>Dothideomycetidae</taxon>
        <taxon>Cladosporiales</taxon>
        <taxon>Cladosporiaceae</taxon>
        <taxon>Cryoendolithus</taxon>
    </lineage>
</organism>
<dbReference type="InterPro" id="IPR015424">
    <property type="entry name" value="PyrdxlP-dep_Trfase"/>
</dbReference>
<evidence type="ECO:0000313" key="7">
    <source>
        <dbReference type="EMBL" id="OQO07368.1"/>
    </source>
</evidence>
<evidence type="ECO:0000256" key="4">
    <source>
        <dbReference type="HAMAP-Rule" id="MF_03050"/>
    </source>
</evidence>
<feature type="domain" description="MOSC" evidence="6">
    <location>
        <begin position="574"/>
        <end position="745"/>
    </location>
</feature>
<feature type="compositionally biased region" description="Polar residues" evidence="5">
    <location>
        <begin position="591"/>
        <end position="601"/>
    </location>
</feature>
<dbReference type="InterPro" id="IPR005302">
    <property type="entry name" value="MoCF_Sase_C"/>
</dbReference>
<dbReference type="InterPro" id="IPR000192">
    <property type="entry name" value="Aminotrans_V_dom"/>
</dbReference>
<feature type="modified residue" description="N6-(pyridoxal phosphate)lysine" evidence="4">
    <location>
        <position position="187"/>
    </location>
</feature>
<proteinExistence type="inferred from homology"/>
<dbReference type="Pfam" id="PF00266">
    <property type="entry name" value="Aminotran_5"/>
    <property type="match status" value="1"/>
</dbReference>
<dbReference type="GO" id="GO:0030170">
    <property type="term" value="F:pyridoxal phosphate binding"/>
    <property type="evidence" value="ECO:0007669"/>
    <property type="project" value="UniProtKB-UniRule"/>
</dbReference>
<keyword evidence="8" id="KW-1185">Reference proteome</keyword>
<dbReference type="Proteomes" id="UP000192596">
    <property type="component" value="Unassembled WGS sequence"/>
</dbReference>